<evidence type="ECO:0000313" key="2">
    <source>
        <dbReference type="EMBL" id="EFJ06721.1"/>
    </source>
</evidence>
<dbReference type="Proteomes" id="UP000001514">
    <property type="component" value="Unassembled WGS sequence"/>
</dbReference>
<dbReference type="KEGG" id="smo:SELMODRAFT_134949"/>
<dbReference type="AlphaFoldDB" id="D8T9B6"/>
<reference evidence="2 4" key="1">
    <citation type="journal article" date="2011" name="Science">
        <title>The Selaginella genome identifies genetic changes associated with the evolution of vascular plants.</title>
        <authorList>
            <person name="Banks J.A."/>
            <person name="Nishiyama T."/>
            <person name="Hasebe M."/>
            <person name="Bowman J.L."/>
            <person name="Gribskov M."/>
            <person name="dePamphilis C."/>
            <person name="Albert V.A."/>
            <person name="Aono N."/>
            <person name="Aoyama T."/>
            <person name="Ambrose B.A."/>
            <person name="Ashton N.W."/>
            <person name="Axtell M.J."/>
            <person name="Barker E."/>
            <person name="Barker M.S."/>
            <person name="Bennetzen J.L."/>
            <person name="Bonawitz N.D."/>
            <person name="Chapple C."/>
            <person name="Cheng C."/>
            <person name="Correa L.G."/>
            <person name="Dacre M."/>
            <person name="DeBarry J."/>
            <person name="Dreyer I."/>
            <person name="Elias M."/>
            <person name="Engstrom E.M."/>
            <person name="Estelle M."/>
            <person name="Feng L."/>
            <person name="Finet C."/>
            <person name="Floyd S.K."/>
            <person name="Frommer W.B."/>
            <person name="Fujita T."/>
            <person name="Gramzow L."/>
            <person name="Gutensohn M."/>
            <person name="Harholt J."/>
            <person name="Hattori M."/>
            <person name="Heyl A."/>
            <person name="Hirai T."/>
            <person name="Hiwatashi Y."/>
            <person name="Ishikawa M."/>
            <person name="Iwata M."/>
            <person name="Karol K.G."/>
            <person name="Koehler B."/>
            <person name="Kolukisaoglu U."/>
            <person name="Kubo M."/>
            <person name="Kurata T."/>
            <person name="Lalonde S."/>
            <person name="Li K."/>
            <person name="Li Y."/>
            <person name="Litt A."/>
            <person name="Lyons E."/>
            <person name="Manning G."/>
            <person name="Maruyama T."/>
            <person name="Michael T.P."/>
            <person name="Mikami K."/>
            <person name="Miyazaki S."/>
            <person name="Morinaga S."/>
            <person name="Murata T."/>
            <person name="Mueller-Roeber B."/>
            <person name="Nelson D.R."/>
            <person name="Obara M."/>
            <person name="Oguri Y."/>
            <person name="Olmstead R.G."/>
            <person name="Onodera N."/>
            <person name="Petersen B.L."/>
            <person name="Pils B."/>
            <person name="Prigge M."/>
            <person name="Rensing S.A."/>
            <person name="Riano-Pachon D.M."/>
            <person name="Roberts A.W."/>
            <person name="Sato Y."/>
            <person name="Scheller H.V."/>
            <person name="Schulz B."/>
            <person name="Schulz C."/>
            <person name="Shakirov E.V."/>
            <person name="Shibagaki N."/>
            <person name="Shinohara N."/>
            <person name="Shippen D.E."/>
            <person name="Soerensen I."/>
            <person name="Sotooka R."/>
            <person name="Sugimoto N."/>
            <person name="Sugita M."/>
            <person name="Sumikawa N."/>
            <person name="Tanurdzic M."/>
            <person name="Theissen G."/>
            <person name="Ulvskov P."/>
            <person name="Wakazuki S."/>
            <person name="Weng J.K."/>
            <person name="Willats W.W."/>
            <person name="Wipf D."/>
            <person name="Wolf P.G."/>
            <person name="Yang L."/>
            <person name="Zimmer A.D."/>
            <person name="Zhu Q."/>
            <person name="Mitros T."/>
            <person name="Hellsten U."/>
            <person name="Loque D."/>
            <person name="Otillar R."/>
            <person name="Salamov A."/>
            <person name="Schmutz J."/>
            <person name="Shapiro H."/>
            <person name="Lindquist E."/>
            <person name="Lucas S."/>
            <person name="Rokhsar D."/>
            <person name="Grigoriev I.V."/>
        </authorList>
    </citation>
    <scope>NUCLEOTIDE SEQUENCE [LARGE SCALE GENOMIC DNA]</scope>
</reference>
<protein>
    <submittedName>
        <fullName evidence="2">Uncharacterized protein</fullName>
    </submittedName>
</protein>
<dbReference type="Gramene" id="EFJ04502">
    <property type="protein sequence ID" value="EFJ04502"/>
    <property type="gene ID" value="SELMODRAFT_138599"/>
</dbReference>
<name>D8T9B6_SELML</name>
<evidence type="ECO:0000313" key="1">
    <source>
        <dbReference type="EMBL" id="EFJ04502.1"/>
    </source>
</evidence>
<gene>
    <name evidence="2" type="ORF">SELMODRAFT_134949</name>
    <name evidence="3" type="ORF">SELMODRAFT_134988</name>
    <name evidence="1" type="ORF">SELMODRAFT_138599</name>
</gene>
<sequence length="100" mass="11518">MKSPGRSGYGHLDRAGFTAASQVLNFWPSMFGLRDQYPLTIKGVEHHHQEETRARSFCRQFRCTRRSHIVDCIDNGWPDVHKLLPYDPYEKAGQISVTGR</sequence>
<dbReference type="EMBL" id="GL377695">
    <property type="protein sequence ID" value="EFJ06724.1"/>
    <property type="molecule type" value="Genomic_DNA"/>
</dbReference>
<dbReference type="KEGG" id="smo:SELMODRAFT_138599"/>
<dbReference type="KEGG" id="smo:SELMODRAFT_134988"/>
<dbReference type="HOGENOM" id="CLU_2546888_0_0_1"/>
<dbReference type="EMBL" id="GL377695">
    <property type="protein sequence ID" value="EFJ06721.1"/>
    <property type="molecule type" value="Genomic_DNA"/>
</dbReference>
<proteinExistence type="predicted"/>
<keyword evidence="4" id="KW-1185">Reference proteome</keyword>
<organism evidence="4">
    <name type="scientific">Selaginella moellendorffii</name>
    <name type="common">Spikemoss</name>
    <dbReference type="NCBI Taxonomy" id="88036"/>
    <lineage>
        <taxon>Eukaryota</taxon>
        <taxon>Viridiplantae</taxon>
        <taxon>Streptophyta</taxon>
        <taxon>Embryophyta</taxon>
        <taxon>Tracheophyta</taxon>
        <taxon>Lycopodiopsida</taxon>
        <taxon>Selaginellales</taxon>
        <taxon>Selaginellaceae</taxon>
        <taxon>Selaginella</taxon>
    </lineage>
</organism>
<accession>D8T9B6</accession>
<dbReference type="Gramene" id="EFJ06724">
    <property type="protein sequence ID" value="EFJ06724"/>
    <property type="gene ID" value="SELMODRAFT_134988"/>
</dbReference>
<dbReference type="Gramene" id="EFJ06721">
    <property type="protein sequence ID" value="EFJ06721"/>
    <property type="gene ID" value="SELMODRAFT_134949"/>
</dbReference>
<dbReference type="EMBL" id="GL377831">
    <property type="protein sequence ID" value="EFJ04502.1"/>
    <property type="molecule type" value="Genomic_DNA"/>
</dbReference>
<dbReference type="InParanoid" id="D8T9B6"/>
<evidence type="ECO:0000313" key="4">
    <source>
        <dbReference type="Proteomes" id="UP000001514"/>
    </source>
</evidence>
<evidence type="ECO:0000313" key="3">
    <source>
        <dbReference type="EMBL" id="EFJ06724.1"/>
    </source>
</evidence>